<dbReference type="Gene3D" id="3.30.70.100">
    <property type="match status" value="1"/>
</dbReference>
<dbReference type="Pfam" id="PF00924">
    <property type="entry name" value="MS_channel_2nd"/>
    <property type="match status" value="1"/>
</dbReference>
<name>A0ABU5VVT0_9BACT</name>
<dbReference type="PANTHER" id="PTHR30221:SF1">
    <property type="entry name" value="SMALL-CONDUCTANCE MECHANOSENSITIVE CHANNEL"/>
    <property type="match status" value="1"/>
</dbReference>
<feature type="transmembrane region" description="Helical" evidence="6">
    <location>
        <begin position="150"/>
        <end position="170"/>
    </location>
</feature>
<dbReference type="RefSeq" id="WP_323575812.1">
    <property type="nucleotide sequence ID" value="NZ_JAYGJQ010000001.1"/>
</dbReference>
<keyword evidence="5 6" id="KW-0472">Membrane</keyword>
<dbReference type="InterPro" id="IPR011066">
    <property type="entry name" value="MscS_channel_C_sf"/>
</dbReference>
<organism evidence="8 9">
    <name type="scientific">Bacteriovorax antarcticus</name>
    <dbReference type="NCBI Taxonomy" id="3088717"/>
    <lineage>
        <taxon>Bacteria</taxon>
        <taxon>Pseudomonadati</taxon>
        <taxon>Bdellovibrionota</taxon>
        <taxon>Bacteriovoracia</taxon>
        <taxon>Bacteriovoracales</taxon>
        <taxon>Bacteriovoracaceae</taxon>
        <taxon>Bacteriovorax</taxon>
    </lineage>
</organism>
<keyword evidence="2" id="KW-1003">Cell membrane</keyword>
<dbReference type="Gene3D" id="2.30.30.60">
    <property type="match status" value="1"/>
</dbReference>
<gene>
    <name evidence="8" type="ORF">SHI21_07980</name>
</gene>
<accession>A0ABU5VVT0</accession>
<dbReference type="InterPro" id="IPR010920">
    <property type="entry name" value="LSM_dom_sf"/>
</dbReference>
<dbReference type="Gene3D" id="1.10.287.1260">
    <property type="match status" value="1"/>
</dbReference>
<evidence type="ECO:0000256" key="1">
    <source>
        <dbReference type="ARBA" id="ARBA00004651"/>
    </source>
</evidence>
<feature type="domain" description="Mechanosensitive ion channel MscS" evidence="7">
    <location>
        <begin position="172"/>
        <end position="237"/>
    </location>
</feature>
<sequence length="348" mass="39757">MNEARLPIERIEYFIQFESFAVLIVTLLIGWLFYKLFLKKITEKRHASLRHRFIRTSFYLCVAGVLALFHWGVVSATWTDYFSLKVANYIGLISFLFLVTVLVRLAQVYVYLYLFLANMSQGVPRLIANLFTLIFSTFIISWIAADVFGFNLATVLATSAIFTIVLGLALQDTLGNLFSGVALQIERPFQLGDWVEVQNSDDKWVGQIQEITWRATSLLGFSDELIVIPNKTIAQSQLLIFSERTKPARFSQQFRFSFDVDVLKAKSAILEAVKSIPEIMTDPEPRVLMLEVTESWVSMKVFYSIADYGRKYRVGDMVIAYVLQAIKNKKMALATNTLSIVRDENDLD</sequence>
<evidence type="ECO:0000256" key="3">
    <source>
        <dbReference type="ARBA" id="ARBA00022692"/>
    </source>
</evidence>
<protein>
    <submittedName>
        <fullName evidence="8">Mechanosensitive ion channel domain-containing protein</fullName>
    </submittedName>
</protein>
<evidence type="ECO:0000256" key="4">
    <source>
        <dbReference type="ARBA" id="ARBA00022989"/>
    </source>
</evidence>
<dbReference type="InterPro" id="IPR023408">
    <property type="entry name" value="MscS_beta-dom_sf"/>
</dbReference>
<reference evidence="8 9" key="1">
    <citation type="submission" date="2023-11" db="EMBL/GenBank/DDBJ databases">
        <title>A Novel Polar Bacteriovorax (B. antarcticus) Isolated from the Biocrust in Antarctica.</title>
        <authorList>
            <person name="Mun W."/>
            <person name="Choi S.Y."/>
            <person name="Mitchell R.J."/>
        </authorList>
    </citation>
    <scope>NUCLEOTIDE SEQUENCE [LARGE SCALE GENOMIC DNA]</scope>
    <source>
        <strain evidence="8 9">PP10</strain>
    </source>
</reference>
<feature type="transmembrane region" description="Helical" evidence="6">
    <location>
        <begin position="58"/>
        <end position="78"/>
    </location>
</feature>
<dbReference type="InterPro" id="IPR006685">
    <property type="entry name" value="MscS_channel_2nd"/>
</dbReference>
<dbReference type="PANTHER" id="PTHR30221">
    <property type="entry name" value="SMALL-CONDUCTANCE MECHANOSENSITIVE CHANNEL"/>
    <property type="match status" value="1"/>
</dbReference>
<dbReference type="Proteomes" id="UP001302274">
    <property type="component" value="Unassembled WGS sequence"/>
</dbReference>
<evidence type="ECO:0000256" key="6">
    <source>
        <dbReference type="SAM" id="Phobius"/>
    </source>
</evidence>
<keyword evidence="3 6" id="KW-0812">Transmembrane</keyword>
<evidence type="ECO:0000313" key="8">
    <source>
        <dbReference type="EMBL" id="MEA9356135.1"/>
    </source>
</evidence>
<dbReference type="SUPFAM" id="SSF50182">
    <property type="entry name" value="Sm-like ribonucleoproteins"/>
    <property type="match status" value="1"/>
</dbReference>
<feature type="transmembrane region" description="Helical" evidence="6">
    <location>
        <begin position="126"/>
        <end position="144"/>
    </location>
</feature>
<evidence type="ECO:0000259" key="7">
    <source>
        <dbReference type="Pfam" id="PF00924"/>
    </source>
</evidence>
<evidence type="ECO:0000256" key="2">
    <source>
        <dbReference type="ARBA" id="ARBA00022475"/>
    </source>
</evidence>
<comment type="caution">
    <text evidence="8">The sequence shown here is derived from an EMBL/GenBank/DDBJ whole genome shotgun (WGS) entry which is preliminary data.</text>
</comment>
<dbReference type="EMBL" id="JAYGJQ010000001">
    <property type="protein sequence ID" value="MEA9356135.1"/>
    <property type="molecule type" value="Genomic_DNA"/>
</dbReference>
<keyword evidence="9" id="KW-1185">Reference proteome</keyword>
<feature type="transmembrane region" description="Helical" evidence="6">
    <location>
        <begin position="20"/>
        <end position="37"/>
    </location>
</feature>
<comment type="subcellular location">
    <subcellularLocation>
        <location evidence="1">Cell membrane</location>
        <topology evidence="1">Multi-pass membrane protein</topology>
    </subcellularLocation>
</comment>
<evidence type="ECO:0000313" key="9">
    <source>
        <dbReference type="Proteomes" id="UP001302274"/>
    </source>
</evidence>
<dbReference type="InterPro" id="IPR045275">
    <property type="entry name" value="MscS_archaea/bacteria_type"/>
</dbReference>
<feature type="transmembrane region" description="Helical" evidence="6">
    <location>
        <begin position="90"/>
        <end position="114"/>
    </location>
</feature>
<evidence type="ECO:0000256" key="5">
    <source>
        <dbReference type="ARBA" id="ARBA00023136"/>
    </source>
</evidence>
<proteinExistence type="predicted"/>
<keyword evidence="4 6" id="KW-1133">Transmembrane helix</keyword>
<dbReference type="SUPFAM" id="SSF82689">
    <property type="entry name" value="Mechanosensitive channel protein MscS (YggB), C-terminal domain"/>
    <property type="match status" value="1"/>
</dbReference>